<proteinExistence type="evidence at transcript level"/>
<reference evidence="2" key="1">
    <citation type="journal article" date="2012" name="BMC Biol.">
        <title>Comprehensive microarray-based analysis for stage-specific larval camouflage pattern-associated genes in the swallowtail butterfly, Papilio xuthus.</title>
        <authorList>
            <person name="Futahashi R."/>
            <person name="Shirataki H."/>
            <person name="Narita T."/>
            <person name="Mita K."/>
            <person name="Fujiwara H."/>
        </authorList>
    </citation>
    <scope>NUCLEOTIDE SEQUENCE</scope>
    <source>
        <tissue evidence="2">Epidermis</tissue>
    </source>
</reference>
<evidence type="ECO:0000256" key="1">
    <source>
        <dbReference type="SAM" id="MobiDB-lite"/>
    </source>
</evidence>
<organism evidence="2">
    <name type="scientific">Papilio xuthus</name>
    <name type="common">Asian swallowtail butterfly</name>
    <dbReference type="NCBI Taxonomy" id="66420"/>
    <lineage>
        <taxon>Eukaryota</taxon>
        <taxon>Metazoa</taxon>
        <taxon>Ecdysozoa</taxon>
        <taxon>Arthropoda</taxon>
        <taxon>Hexapoda</taxon>
        <taxon>Insecta</taxon>
        <taxon>Pterygota</taxon>
        <taxon>Neoptera</taxon>
        <taxon>Endopterygota</taxon>
        <taxon>Lepidoptera</taxon>
        <taxon>Glossata</taxon>
        <taxon>Ditrysia</taxon>
        <taxon>Papilionoidea</taxon>
        <taxon>Papilionidae</taxon>
        <taxon>Papilioninae</taxon>
        <taxon>Papilio</taxon>
    </lineage>
</organism>
<feature type="region of interest" description="Disordered" evidence="1">
    <location>
        <begin position="77"/>
        <end position="99"/>
    </location>
</feature>
<feature type="compositionally biased region" description="Polar residues" evidence="1">
    <location>
        <begin position="86"/>
        <end position="99"/>
    </location>
</feature>
<dbReference type="AlphaFoldDB" id="I4DKK7"/>
<accession>I4DKK7</accession>
<evidence type="ECO:0000313" key="2">
    <source>
        <dbReference type="EMBL" id="BAM18447.1"/>
    </source>
</evidence>
<dbReference type="EMBL" id="AK401825">
    <property type="protein sequence ID" value="BAM18447.1"/>
    <property type="molecule type" value="mRNA"/>
</dbReference>
<sequence>MQSSDTELRWITTSTIKDEGSCRTVIVESAKPLDIPIQTKDQANSAALQAPPSAQTQPAVNNNLNVNLGDVNLNSIGRSDNKNYGEFSQNLQKVPLSGS</sequence>
<name>I4DKK7_PAPXU</name>
<feature type="region of interest" description="Disordered" evidence="1">
    <location>
        <begin position="42"/>
        <end position="63"/>
    </location>
</feature>
<protein>
    <submittedName>
        <fullName evidence="2">Uncharacterized protein</fullName>
    </submittedName>
</protein>
<feature type="compositionally biased region" description="Polar residues" evidence="1">
    <location>
        <begin position="42"/>
        <end position="59"/>
    </location>
</feature>